<dbReference type="EMBL" id="CP139419">
    <property type="protein sequence ID" value="WPS47724.1"/>
    <property type="molecule type" value="Genomic_DNA"/>
</dbReference>
<protein>
    <submittedName>
        <fullName evidence="2">Cingulin</fullName>
    </submittedName>
</protein>
<accession>A0ABZ0SY10</accession>
<reference evidence="2 3" key="1">
    <citation type="submission" date="2023-11" db="EMBL/GenBank/DDBJ databases">
        <title>Description of Streptococcus dentalis sp. nov., Streptococcus gingivalis sp. nov., Streptococcus lingualis sp. nov. isolated from human oral cavity.</title>
        <authorList>
            <person name="Choi Y.S."/>
            <person name="Goo B.J."/>
            <person name="Bae J.W."/>
        </authorList>
    </citation>
    <scope>NUCLEOTIDE SEQUENCE [LARGE SCALE GENOMIC DNA]</scope>
    <source>
        <strain evidence="2 3">S5</strain>
    </source>
</reference>
<keyword evidence="1" id="KW-0175">Coiled coil</keyword>
<evidence type="ECO:0000313" key="3">
    <source>
        <dbReference type="Proteomes" id="UP001327056"/>
    </source>
</evidence>
<gene>
    <name evidence="2" type="ORF">SM123_04360</name>
</gene>
<evidence type="ECO:0000313" key="2">
    <source>
        <dbReference type="EMBL" id="WPS47724.1"/>
    </source>
</evidence>
<feature type="coiled-coil region" evidence="1">
    <location>
        <begin position="1"/>
        <end position="38"/>
    </location>
</feature>
<name>A0ABZ0SY10_9STRE</name>
<dbReference type="Proteomes" id="UP001327056">
    <property type="component" value="Chromosome"/>
</dbReference>
<dbReference type="RefSeq" id="WP_320909923.1">
    <property type="nucleotide sequence ID" value="NZ_CP139419.1"/>
</dbReference>
<organism evidence="2 3">
    <name type="scientific">Streptococcus lingualis</name>
    <dbReference type="NCBI Taxonomy" id="3098076"/>
    <lineage>
        <taxon>Bacteria</taxon>
        <taxon>Bacillati</taxon>
        <taxon>Bacillota</taxon>
        <taxon>Bacilli</taxon>
        <taxon>Lactobacillales</taxon>
        <taxon>Streptococcaceae</taxon>
        <taxon>Streptococcus</taxon>
    </lineage>
</organism>
<sequence length="124" mass="15175">MESLNKKIDKSEKERSTLTRKIIELEEKEDDFKLLQKRHENRVLYLAEQFEQLSSDVDSLLTESDMSTQFRIQELENNQELRRQMSEYVQIHFDDIEKWSQSIRRNTDEQRDKLISERNRLPWV</sequence>
<proteinExistence type="predicted"/>
<evidence type="ECO:0000256" key="1">
    <source>
        <dbReference type="SAM" id="Coils"/>
    </source>
</evidence>
<keyword evidence="3" id="KW-1185">Reference proteome</keyword>